<evidence type="ECO:0000256" key="5">
    <source>
        <dbReference type="ARBA" id="ARBA00023125"/>
    </source>
</evidence>
<proteinExistence type="predicted"/>
<dbReference type="GO" id="GO:0000981">
    <property type="term" value="F:DNA-binding transcription factor activity, RNA polymerase II-specific"/>
    <property type="evidence" value="ECO:0007669"/>
    <property type="project" value="InterPro"/>
</dbReference>
<evidence type="ECO:0000256" key="2">
    <source>
        <dbReference type="ARBA" id="ARBA00022723"/>
    </source>
</evidence>
<dbReference type="Pfam" id="PF04082">
    <property type="entry name" value="Fungal_trans"/>
    <property type="match status" value="1"/>
</dbReference>
<dbReference type="EMBL" id="KN848063">
    <property type="protein sequence ID" value="KIY02991.1"/>
    <property type="molecule type" value="Genomic_DNA"/>
</dbReference>
<evidence type="ECO:0000256" key="3">
    <source>
        <dbReference type="ARBA" id="ARBA00022833"/>
    </source>
</evidence>
<dbReference type="InterPro" id="IPR036864">
    <property type="entry name" value="Zn2-C6_fun-type_DNA-bd_sf"/>
</dbReference>
<accession>A0A0D2HM94</accession>
<comment type="subcellular location">
    <subcellularLocation>
        <location evidence="1">Nucleus</location>
    </subcellularLocation>
</comment>
<name>A0A0D2HM94_9EURO</name>
<dbReference type="Proteomes" id="UP000053411">
    <property type="component" value="Unassembled WGS sequence"/>
</dbReference>
<evidence type="ECO:0000256" key="8">
    <source>
        <dbReference type="SAM" id="MobiDB-lite"/>
    </source>
</evidence>
<dbReference type="AlphaFoldDB" id="A0A0D2HM94"/>
<dbReference type="PANTHER" id="PTHR47782:SF2">
    <property type="entry name" value="TRANSCRIPTION FACTOR, PUTATIVE (AFU_ORTHOLOGUE AFUA_4G12570)-RELATED"/>
    <property type="match status" value="1"/>
</dbReference>
<feature type="domain" description="Xylanolytic transcriptional activator regulatory" evidence="9">
    <location>
        <begin position="330"/>
        <end position="402"/>
    </location>
</feature>
<keyword evidence="5" id="KW-0238">DNA-binding</keyword>
<dbReference type="GO" id="GO:0043565">
    <property type="term" value="F:sequence-specific DNA binding"/>
    <property type="evidence" value="ECO:0007669"/>
    <property type="project" value="TreeGrafter"/>
</dbReference>
<evidence type="ECO:0000313" key="10">
    <source>
        <dbReference type="EMBL" id="KIY02991.1"/>
    </source>
</evidence>
<evidence type="ECO:0000259" key="9">
    <source>
        <dbReference type="SMART" id="SM00906"/>
    </source>
</evidence>
<keyword evidence="7" id="KW-0539">Nucleus</keyword>
<dbReference type="CDD" id="cd00067">
    <property type="entry name" value="GAL4"/>
    <property type="match status" value="1"/>
</dbReference>
<evidence type="ECO:0000313" key="11">
    <source>
        <dbReference type="Proteomes" id="UP000053411"/>
    </source>
</evidence>
<dbReference type="RefSeq" id="XP_016637113.1">
    <property type="nucleotide sequence ID" value="XM_016771974.1"/>
</dbReference>
<organism evidence="10 11">
    <name type="scientific">Fonsecaea multimorphosa CBS 102226</name>
    <dbReference type="NCBI Taxonomy" id="1442371"/>
    <lineage>
        <taxon>Eukaryota</taxon>
        <taxon>Fungi</taxon>
        <taxon>Dikarya</taxon>
        <taxon>Ascomycota</taxon>
        <taxon>Pezizomycotina</taxon>
        <taxon>Eurotiomycetes</taxon>
        <taxon>Chaetothyriomycetidae</taxon>
        <taxon>Chaetothyriales</taxon>
        <taxon>Herpotrichiellaceae</taxon>
        <taxon>Fonsecaea</taxon>
    </lineage>
</organism>
<dbReference type="InterPro" id="IPR052202">
    <property type="entry name" value="Yeast_MetPath_Reg"/>
</dbReference>
<dbReference type="GO" id="GO:0005634">
    <property type="term" value="C:nucleus"/>
    <property type="evidence" value="ECO:0007669"/>
    <property type="project" value="UniProtKB-SubCell"/>
</dbReference>
<keyword evidence="6" id="KW-0804">Transcription</keyword>
<sequence>MLWGRCTDAVLVCKCDRKLPSCSRCAASGKTCQGYNSARNAAIPRSLVQSLEQEIDRLQTDLSGLTYEHCEAQPLPRSKLNPAMTSPTRGNDRNTSLNASCLQSTPSTRTFDPAARNAAKEAIIASAELQAMISATIPLGPSLTDVVQRIRMGLTPSLIVSPSTGGNFLSQSTPGPIETRSQSQEEEVDASTLARVPRQIVYALVNKYVQRSLPVHPFLYEPTVWDQLSRVLRKLPERAESTEVDTLQPAPTVKLSYDFLVIYLILATSVILGSATAGHGARCLAFSESLFKEGIRHISKITPYPSDIAGIQVTLLILQYASVNPRLGNVWILSGLAMRDCLELGFHREVADVSDPLTADLRRRIFWTAYYMDRSICAALRRPFSIPDLAISAQFMSILPDRCITSVGLVEDGSPPAKGLALRWIQYRQLQSHIIEVHFQGRPLNAGQDWEEWLAVSEQRLLQWYHSDLPHDGWTEFVFFHGLVMLHRPSPRIPFPNTTSLSAAFEAASASARSCREQILSGFFPRPFLAGNHMFATALVVLFCLRYNYDTIAQKYSPPQIFELTKLFSSNLLAISAQGWSEIAEYAGIYERYLAPLLDSILTGDNPVTYAYTAKQDAELLRLLYPGPIHPKELRFTGPAEVEEANLSSFDAAIYSQDETLMGNGDGNMFTIF</sequence>
<gene>
    <name evidence="10" type="ORF">Z520_01457</name>
</gene>
<feature type="region of interest" description="Disordered" evidence="8">
    <location>
        <begin position="76"/>
        <end position="111"/>
    </location>
</feature>
<keyword evidence="2" id="KW-0479">Metal-binding</keyword>
<keyword evidence="3" id="KW-0862">Zinc</keyword>
<dbReference type="STRING" id="1442371.A0A0D2HM94"/>
<dbReference type="CDD" id="cd12148">
    <property type="entry name" value="fungal_TF_MHR"/>
    <property type="match status" value="1"/>
</dbReference>
<evidence type="ECO:0000256" key="7">
    <source>
        <dbReference type="ARBA" id="ARBA00023242"/>
    </source>
</evidence>
<dbReference type="GeneID" id="27707203"/>
<dbReference type="SMART" id="SM00906">
    <property type="entry name" value="Fungal_trans"/>
    <property type="match status" value="1"/>
</dbReference>
<dbReference type="GO" id="GO:0006351">
    <property type="term" value="P:DNA-templated transcription"/>
    <property type="evidence" value="ECO:0007669"/>
    <property type="project" value="InterPro"/>
</dbReference>
<keyword evidence="11" id="KW-1185">Reference proteome</keyword>
<dbReference type="GO" id="GO:0008270">
    <property type="term" value="F:zinc ion binding"/>
    <property type="evidence" value="ECO:0007669"/>
    <property type="project" value="InterPro"/>
</dbReference>
<dbReference type="GO" id="GO:0045944">
    <property type="term" value="P:positive regulation of transcription by RNA polymerase II"/>
    <property type="evidence" value="ECO:0007669"/>
    <property type="project" value="TreeGrafter"/>
</dbReference>
<reference evidence="10 11" key="1">
    <citation type="submission" date="2015-01" db="EMBL/GenBank/DDBJ databases">
        <title>The Genome Sequence of Fonsecaea multimorphosa CBS 102226.</title>
        <authorList>
            <consortium name="The Broad Institute Genomics Platform"/>
            <person name="Cuomo C."/>
            <person name="de Hoog S."/>
            <person name="Gorbushina A."/>
            <person name="Stielow B."/>
            <person name="Teixiera M."/>
            <person name="Abouelleil A."/>
            <person name="Chapman S.B."/>
            <person name="Priest M."/>
            <person name="Young S.K."/>
            <person name="Wortman J."/>
            <person name="Nusbaum C."/>
            <person name="Birren B."/>
        </authorList>
    </citation>
    <scope>NUCLEOTIDE SEQUENCE [LARGE SCALE GENOMIC DNA]</scope>
    <source>
        <strain evidence="10 11">CBS 102226</strain>
    </source>
</reference>
<evidence type="ECO:0000256" key="6">
    <source>
        <dbReference type="ARBA" id="ARBA00023163"/>
    </source>
</evidence>
<feature type="compositionally biased region" description="Polar residues" evidence="8">
    <location>
        <begin position="83"/>
        <end position="110"/>
    </location>
</feature>
<evidence type="ECO:0000256" key="1">
    <source>
        <dbReference type="ARBA" id="ARBA00004123"/>
    </source>
</evidence>
<dbReference type="OrthoDB" id="25921at2759"/>
<dbReference type="InterPro" id="IPR001138">
    <property type="entry name" value="Zn2Cys6_DnaBD"/>
</dbReference>
<dbReference type="VEuPathDB" id="FungiDB:Z520_01457"/>
<dbReference type="Gene3D" id="4.10.240.10">
    <property type="entry name" value="Zn(2)-C6 fungal-type DNA-binding domain"/>
    <property type="match status" value="1"/>
</dbReference>
<protein>
    <recommendedName>
        <fullName evidence="9">Xylanolytic transcriptional activator regulatory domain-containing protein</fullName>
    </recommendedName>
</protein>
<dbReference type="InterPro" id="IPR007219">
    <property type="entry name" value="XnlR_reg_dom"/>
</dbReference>
<evidence type="ECO:0000256" key="4">
    <source>
        <dbReference type="ARBA" id="ARBA00023015"/>
    </source>
</evidence>
<dbReference type="PANTHER" id="PTHR47782">
    <property type="entry name" value="ZN(II)2CYS6 TRANSCRIPTION FACTOR (EUROFUNG)-RELATED"/>
    <property type="match status" value="1"/>
</dbReference>
<keyword evidence="4" id="KW-0805">Transcription regulation</keyword>